<organism evidence="1 2">
    <name type="scientific">Penicillium alfredii</name>
    <dbReference type="NCBI Taxonomy" id="1506179"/>
    <lineage>
        <taxon>Eukaryota</taxon>
        <taxon>Fungi</taxon>
        <taxon>Dikarya</taxon>
        <taxon>Ascomycota</taxon>
        <taxon>Pezizomycotina</taxon>
        <taxon>Eurotiomycetes</taxon>
        <taxon>Eurotiomycetidae</taxon>
        <taxon>Eurotiales</taxon>
        <taxon>Aspergillaceae</taxon>
        <taxon>Penicillium</taxon>
    </lineage>
</organism>
<comment type="caution">
    <text evidence="1">The sequence shown here is derived from an EMBL/GenBank/DDBJ whole genome shotgun (WGS) entry which is preliminary data.</text>
</comment>
<dbReference type="RefSeq" id="XP_056509519.1">
    <property type="nucleotide sequence ID" value="XM_056656719.1"/>
</dbReference>
<reference evidence="1" key="1">
    <citation type="submission" date="2022-11" db="EMBL/GenBank/DDBJ databases">
        <authorList>
            <person name="Petersen C."/>
        </authorList>
    </citation>
    <scope>NUCLEOTIDE SEQUENCE</scope>
    <source>
        <strain evidence="1">IBT 34128</strain>
    </source>
</reference>
<evidence type="ECO:0000313" key="1">
    <source>
        <dbReference type="EMBL" id="KAJ5091321.1"/>
    </source>
</evidence>
<sequence>MNQLMRQGCTNRLRYKINTLAPEIVHVQLAECRLLVDADVRPIAEHDDRAVVGGIRQGLDDIAGPLVGPRCRVELDARIPALLVAPDGVGDAVELAVAADDGDLVWGFGVLLTGNVLVRRCAVVLEKVVEDAASALVLAGFIHGRFPVAHLVQVLPRRTGRACEAGPVEDCPGFFHGLVDLSSIVVAVAALVDAVSQSLRGHSEEERAGENLHGSAIGWVQRHSERVQ</sequence>
<dbReference type="AlphaFoldDB" id="A0A9W9K3I2"/>
<gene>
    <name evidence="1" type="ORF">NUU61_006191</name>
</gene>
<dbReference type="Proteomes" id="UP001141434">
    <property type="component" value="Unassembled WGS sequence"/>
</dbReference>
<dbReference type="EMBL" id="JAPMSZ010000009">
    <property type="protein sequence ID" value="KAJ5091321.1"/>
    <property type="molecule type" value="Genomic_DNA"/>
</dbReference>
<reference evidence="1" key="2">
    <citation type="journal article" date="2023" name="IMA Fungus">
        <title>Comparative genomic study of the Penicillium genus elucidates a diverse pangenome and 15 lateral gene transfer events.</title>
        <authorList>
            <person name="Petersen C."/>
            <person name="Sorensen T."/>
            <person name="Nielsen M.R."/>
            <person name="Sondergaard T.E."/>
            <person name="Sorensen J.L."/>
            <person name="Fitzpatrick D.A."/>
            <person name="Frisvad J.C."/>
            <person name="Nielsen K.L."/>
        </authorList>
    </citation>
    <scope>NUCLEOTIDE SEQUENCE</scope>
    <source>
        <strain evidence="1">IBT 34128</strain>
    </source>
</reference>
<name>A0A9W9K3I2_9EURO</name>
<keyword evidence="2" id="KW-1185">Reference proteome</keyword>
<evidence type="ECO:0000313" key="2">
    <source>
        <dbReference type="Proteomes" id="UP001141434"/>
    </source>
</evidence>
<dbReference type="GeneID" id="81395888"/>
<protein>
    <submittedName>
        <fullName evidence="1">Uncharacterized protein</fullName>
    </submittedName>
</protein>
<accession>A0A9W9K3I2</accession>
<proteinExistence type="predicted"/>